<protein>
    <submittedName>
        <fullName evidence="3">NPCBM/NEW2 domain protein</fullName>
    </submittedName>
</protein>
<feature type="chain" id="PRO_5022906507" evidence="1">
    <location>
        <begin position="20"/>
        <end position="598"/>
    </location>
</feature>
<dbReference type="SUPFAM" id="SSF55486">
    <property type="entry name" value="Metalloproteases ('zincins'), catalytic domain"/>
    <property type="match status" value="1"/>
</dbReference>
<dbReference type="Pfam" id="PF08305">
    <property type="entry name" value="NPCBM"/>
    <property type="match status" value="1"/>
</dbReference>
<accession>A0A5C5XIW3</accession>
<keyword evidence="1" id="KW-0732">Signal</keyword>
<evidence type="ECO:0000313" key="3">
    <source>
        <dbReference type="EMBL" id="TWT62724.1"/>
    </source>
</evidence>
<gene>
    <name evidence="3" type="ORF">Pan54_34690</name>
</gene>
<feature type="domain" description="Glycosyl hydrolase family 98 putative carbohydrate-binding module" evidence="2">
    <location>
        <begin position="460"/>
        <end position="598"/>
    </location>
</feature>
<dbReference type="RefSeq" id="WP_146504553.1">
    <property type="nucleotide sequence ID" value="NZ_SJPG01000001.1"/>
</dbReference>
<dbReference type="InterPro" id="IPR038637">
    <property type="entry name" value="NPCBM_sf"/>
</dbReference>
<evidence type="ECO:0000259" key="2">
    <source>
        <dbReference type="SMART" id="SM00776"/>
    </source>
</evidence>
<reference evidence="3 4" key="1">
    <citation type="submission" date="2019-02" db="EMBL/GenBank/DDBJ databases">
        <title>Deep-cultivation of Planctomycetes and their phenomic and genomic characterization uncovers novel biology.</title>
        <authorList>
            <person name="Wiegand S."/>
            <person name="Jogler M."/>
            <person name="Boedeker C."/>
            <person name="Pinto D."/>
            <person name="Vollmers J."/>
            <person name="Rivas-Marin E."/>
            <person name="Kohn T."/>
            <person name="Peeters S.H."/>
            <person name="Heuer A."/>
            <person name="Rast P."/>
            <person name="Oberbeckmann S."/>
            <person name="Bunk B."/>
            <person name="Jeske O."/>
            <person name="Meyerdierks A."/>
            <person name="Storesund J.E."/>
            <person name="Kallscheuer N."/>
            <person name="Luecker S."/>
            <person name="Lage O.M."/>
            <person name="Pohl T."/>
            <person name="Merkel B.J."/>
            <person name="Hornburger P."/>
            <person name="Mueller R.-W."/>
            <person name="Bruemmer F."/>
            <person name="Labrenz M."/>
            <person name="Spormann A.M."/>
            <person name="Op Den Camp H."/>
            <person name="Overmann J."/>
            <person name="Amann R."/>
            <person name="Jetten M.S.M."/>
            <person name="Mascher T."/>
            <person name="Medema M.H."/>
            <person name="Devos D.P."/>
            <person name="Kaster A.-K."/>
            <person name="Ovreas L."/>
            <person name="Rohde M."/>
            <person name="Galperin M.Y."/>
            <person name="Jogler C."/>
        </authorList>
    </citation>
    <scope>NUCLEOTIDE SEQUENCE [LARGE SCALE GENOMIC DNA]</scope>
    <source>
        <strain evidence="3 4">Pan54</strain>
    </source>
</reference>
<dbReference type="OrthoDB" id="267032at2"/>
<dbReference type="InterPro" id="IPR008979">
    <property type="entry name" value="Galactose-bd-like_sf"/>
</dbReference>
<organism evidence="3 4">
    <name type="scientific">Rubinisphaera italica</name>
    <dbReference type="NCBI Taxonomy" id="2527969"/>
    <lineage>
        <taxon>Bacteria</taxon>
        <taxon>Pseudomonadati</taxon>
        <taxon>Planctomycetota</taxon>
        <taxon>Planctomycetia</taxon>
        <taxon>Planctomycetales</taxon>
        <taxon>Planctomycetaceae</taxon>
        <taxon>Rubinisphaera</taxon>
    </lineage>
</organism>
<evidence type="ECO:0000256" key="1">
    <source>
        <dbReference type="SAM" id="SignalP"/>
    </source>
</evidence>
<dbReference type="Gene3D" id="2.60.120.1060">
    <property type="entry name" value="NPCBM/NEW2 domain"/>
    <property type="match status" value="1"/>
</dbReference>
<dbReference type="AlphaFoldDB" id="A0A5C5XIW3"/>
<name>A0A5C5XIW3_9PLAN</name>
<dbReference type="Proteomes" id="UP000316095">
    <property type="component" value="Unassembled WGS sequence"/>
</dbReference>
<dbReference type="InterPro" id="IPR013222">
    <property type="entry name" value="Glyco_hyd_98_carb-bd"/>
</dbReference>
<dbReference type="SMART" id="SM00776">
    <property type="entry name" value="NPCBM"/>
    <property type="match status" value="1"/>
</dbReference>
<sequence precursor="true">MKKLFLILMLLAPAFNAPAAEPVKEQELVIAARKILDPWHESQPEQGDRLLQVVCWTPSDREFPARYEQRLDQIMKHIQLFYETEMERHGFGNRTFNLHLNREGNVVLHIVKGLHPTSHYEKSSGGEIREECLVELKKQDIDGDKETMVIFCNLADWNEKTLTFTHNSPYYAGGSNKSGTAWQLDSPELAIENIKLKQPMIQDGEYGRISIGKHNSIFIGGIAHEMGHGFGLPHCAPRPDEQVRGTPLMGSGNRTYGDEIRGEGRGTILSLAHAMRLASHPQFTRSVKGYLDSASVTVSNLSVETAGKAIQVSGTVKGEPPVYGVVAYFDPEGGGDYNSTTATAVPDSNGHFEFQTSALAPGKRGQLRIVPLHCNGALADSGSLSKLKYSYEVSAQGIPDVSTIQLRLELTPLLEAIASGKSSEIHRQLKFIKSEKGQRIAKRLVDMSEPTEILGDYSGRQSEMGLTSFKPTSVSVGWRKPTLNRIPDPAMLLESNGEIFETGLYAHAPARHEYALNKAWKTIKGKVGIAAGHDSGTVAFEIQGDGRTLWQSKTVTSSELISFDVNIEGVSQLILLTHATDDGASNDWGLWLEPKLSR</sequence>
<dbReference type="SUPFAM" id="SSF49785">
    <property type="entry name" value="Galactose-binding domain-like"/>
    <property type="match status" value="1"/>
</dbReference>
<proteinExistence type="predicted"/>
<evidence type="ECO:0000313" key="4">
    <source>
        <dbReference type="Proteomes" id="UP000316095"/>
    </source>
</evidence>
<dbReference type="EMBL" id="SJPG01000001">
    <property type="protein sequence ID" value="TWT62724.1"/>
    <property type="molecule type" value="Genomic_DNA"/>
</dbReference>
<feature type="signal peptide" evidence="1">
    <location>
        <begin position="1"/>
        <end position="19"/>
    </location>
</feature>
<keyword evidence="4" id="KW-1185">Reference proteome</keyword>
<comment type="caution">
    <text evidence="3">The sequence shown here is derived from an EMBL/GenBank/DDBJ whole genome shotgun (WGS) entry which is preliminary data.</text>
</comment>